<dbReference type="RefSeq" id="WP_094325650.1">
    <property type="nucleotide sequence ID" value="NZ_CP022347.1"/>
</dbReference>
<dbReference type="OrthoDB" id="9804312at2"/>
<dbReference type="Proteomes" id="UP000201169">
    <property type="component" value="Chromosome"/>
</dbReference>
<dbReference type="InterPro" id="IPR041698">
    <property type="entry name" value="Methyltransf_25"/>
</dbReference>
<sequence>MPKELWEGIFSSREWGKYPSETLIRFIARNFYNVSDRKAINILELGLGTGTNLWFCAREGFTVSGIEWSKAGVDRFLKRMNDEGLKDRIKDIKIGDYYTMLDEFEDESFDAIIDVASLCCNDFEKTRAIFLKSLTKLKKGGKFYSSHIAKGILGFDESLGEYYEPKEGIYQHVGKLRFEDEQSIAMLFKADDFSFSLSKTTLQKDGVLLDSLLIVEGSKA</sequence>
<evidence type="ECO:0000313" key="2">
    <source>
        <dbReference type="EMBL" id="ASQ30849.1"/>
    </source>
</evidence>
<dbReference type="InterPro" id="IPR029063">
    <property type="entry name" value="SAM-dependent_MTases_sf"/>
</dbReference>
<dbReference type="Gene3D" id="3.40.50.150">
    <property type="entry name" value="Vaccinia Virus protein VP39"/>
    <property type="match status" value="1"/>
</dbReference>
<evidence type="ECO:0000259" key="1">
    <source>
        <dbReference type="Pfam" id="PF13649"/>
    </source>
</evidence>
<dbReference type="Pfam" id="PF13649">
    <property type="entry name" value="Methyltransf_25"/>
    <property type="match status" value="1"/>
</dbReference>
<proteinExistence type="predicted"/>
<feature type="domain" description="Methyltransferase" evidence="1">
    <location>
        <begin position="42"/>
        <end position="141"/>
    </location>
</feature>
<evidence type="ECO:0000313" key="3">
    <source>
        <dbReference type="Proteomes" id="UP000201169"/>
    </source>
</evidence>
<gene>
    <name evidence="2" type="ORF">CAV_1223</name>
</gene>
<dbReference type="CDD" id="cd02440">
    <property type="entry name" value="AdoMet_MTases"/>
    <property type="match status" value="1"/>
</dbReference>
<dbReference type="KEGG" id="cavi:CAV_1223"/>
<dbReference type="AlphaFoldDB" id="A0A222MY99"/>
<dbReference type="EMBL" id="CP022347">
    <property type="protein sequence ID" value="ASQ30849.1"/>
    <property type="molecule type" value="Genomic_DNA"/>
</dbReference>
<keyword evidence="2" id="KW-0489">Methyltransferase</keyword>
<keyword evidence="2" id="KW-0808">Transferase</keyword>
<dbReference type="GO" id="GO:0008168">
    <property type="term" value="F:methyltransferase activity"/>
    <property type="evidence" value="ECO:0007669"/>
    <property type="project" value="UniProtKB-KW"/>
</dbReference>
<protein>
    <submittedName>
        <fullName evidence="2">SAM-dependent methyltransferase</fullName>
    </submittedName>
</protein>
<accession>A0A222MY99</accession>
<name>A0A222MY99_9BACT</name>
<keyword evidence="3" id="KW-1185">Reference proteome</keyword>
<dbReference type="GO" id="GO:0032259">
    <property type="term" value="P:methylation"/>
    <property type="evidence" value="ECO:0007669"/>
    <property type="project" value="UniProtKB-KW"/>
</dbReference>
<reference evidence="2 3" key="1">
    <citation type="submission" date="2017-07" db="EMBL/GenBank/DDBJ databases">
        <title>Analysis of two Campylobacter avium genomes and identification of a novel hippuricase gene.</title>
        <authorList>
            <person name="Miller W.G."/>
            <person name="Chapman M.H."/>
            <person name="Yee E."/>
            <person name="Revez J."/>
            <person name="Bono J.L."/>
            <person name="Rossi M."/>
        </authorList>
    </citation>
    <scope>NUCLEOTIDE SEQUENCE [LARGE SCALE GENOMIC DNA]</scope>
    <source>
        <strain evidence="2 3">LMG 24591</strain>
    </source>
</reference>
<organism evidence="2 3">
    <name type="scientific">Campylobacter avium LMG 24591</name>
    <dbReference type="NCBI Taxonomy" id="522484"/>
    <lineage>
        <taxon>Bacteria</taxon>
        <taxon>Pseudomonadati</taxon>
        <taxon>Campylobacterota</taxon>
        <taxon>Epsilonproteobacteria</taxon>
        <taxon>Campylobacterales</taxon>
        <taxon>Campylobacteraceae</taxon>
        <taxon>Campylobacter</taxon>
    </lineage>
</organism>
<dbReference type="SUPFAM" id="SSF53335">
    <property type="entry name" value="S-adenosyl-L-methionine-dependent methyltransferases"/>
    <property type="match status" value="1"/>
</dbReference>